<proteinExistence type="predicted"/>
<dbReference type="Proteomes" id="UP000789572">
    <property type="component" value="Unassembled WGS sequence"/>
</dbReference>
<dbReference type="SUPFAM" id="SSF47095">
    <property type="entry name" value="HMG-box"/>
    <property type="match status" value="1"/>
</dbReference>
<evidence type="ECO:0000313" key="1">
    <source>
        <dbReference type="EMBL" id="CAG8575607.1"/>
    </source>
</evidence>
<dbReference type="Gene3D" id="1.10.30.10">
    <property type="entry name" value="High mobility group box domain"/>
    <property type="match status" value="1"/>
</dbReference>
<comment type="caution">
    <text evidence="1">The sequence shown here is derived from an EMBL/GenBank/DDBJ whole genome shotgun (WGS) entry which is preliminary data.</text>
</comment>
<sequence length="123" mass="14113">MAPTNQYRTRLITTAEMAEITCALGDDIYVNFPVPIIQDIRKHIPNPRLSGSTQAIGGYLIFRIFFNEQVSQKHNTIVAEISALSSELWNSAEPNVRRTFNQLAEQTMLKFREEAPYIWPDNQ</sequence>
<name>A0A9N9BT86_9GLOM</name>
<dbReference type="EMBL" id="CAJVPJ010001104">
    <property type="protein sequence ID" value="CAG8575607.1"/>
    <property type="molecule type" value="Genomic_DNA"/>
</dbReference>
<reference evidence="1" key="1">
    <citation type="submission" date="2021-06" db="EMBL/GenBank/DDBJ databases">
        <authorList>
            <person name="Kallberg Y."/>
            <person name="Tangrot J."/>
            <person name="Rosling A."/>
        </authorList>
    </citation>
    <scope>NUCLEOTIDE SEQUENCE</scope>
    <source>
        <strain evidence="1">IA702</strain>
    </source>
</reference>
<dbReference type="InterPro" id="IPR036910">
    <property type="entry name" value="HMG_box_dom_sf"/>
</dbReference>
<keyword evidence="2" id="KW-1185">Reference proteome</keyword>
<organism evidence="1 2">
    <name type="scientific">Paraglomus occultum</name>
    <dbReference type="NCBI Taxonomy" id="144539"/>
    <lineage>
        <taxon>Eukaryota</taxon>
        <taxon>Fungi</taxon>
        <taxon>Fungi incertae sedis</taxon>
        <taxon>Mucoromycota</taxon>
        <taxon>Glomeromycotina</taxon>
        <taxon>Glomeromycetes</taxon>
        <taxon>Paraglomerales</taxon>
        <taxon>Paraglomeraceae</taxon>
        <taxon>Paraglomus</taxon>
    </lineage>
</organism>
<accession>A0A9N9BT86</accession>
<dbReference type="AlphaFoldDB" id="A0A9N9BT86"/>
<evidence type="ECO:0000313" key="2">
    <source>
        <dbReference type="Proteomes" id="UP000789572"/>
    </source>
</evidence>
<gene>
    <name evidence="1" type="ORF">POCULU_LOCUS6219</name>
</gene>
<protein>
    <submittedName>
        <fullName evidence="1">11124_t:CDS:1</fullName>
    </submittedName>
</protein>